<keyword evidence="5 11" id="KW-0378">Hydrolase</keyword>
<feature type="domain" description="Helicase ATP-binding" evidence="12">
    <location>
        <begin position="206"/>
        <end position="372"/>
    </location>
</feature>
<feature type="binding site" evidence="11">
    <location>
        <position position="440"/>
    </location>
    <ligand>
        <name>Zn(2+)</name>
        <dbReference type="ChEBI" id="CHEBI:29105"/>
        <label>2</label>
    </ligand>
</feature>
<accession>A0ABX1GIX4</accession>
<evidence type="ECO:0000256" key="10">
    <source>
        <dbReference type="ARBA" id="ARBA00023235"/>
    </source>
</evidence>
<keyword evidence="8 11" id="KW-0067">ATP-binding</keyword>
<feature type="binding site" evidence="11">
    <location>
        <position position="471"/>
    </location>
    <ligand>
        <name>Zn(2+)</name>
        <dbReference type="ChEBI" id="CHEBI:29105"/>
        <label>1</label>
    </ligand>
</feature>
<name>A0ABX1GIX4_9GAMM</name>
<evidence type="ECO:0000313" key="14">
    <source>
        <dbReference type="EMBL" id="NKI18397.1"/>
    </source>
</evidence>
<evidence type="ECO:0000256" key="6">
    <source>
        <dbReference type="ARBA" id="ARBA00022806"/>
    </source>
</evidence>
<reference evidence="14 15" key="1">
    <citation type="submission" date="2020-04" db="EMBL/GenBank/DDBJ databases">
        <authorList>
            <person name="Yoon J."/>
        </authorList>
    </citation>
    <scope>NUCLEOTIDE SEQUENCE [LARGE SCALE GENOMIC DNA]</scope>
    <source>
        <strain evidence="14 15">KMU-166</strain>
    </source>
</reference>
<dbReference type="SMART" id="SM00487">
    <property type="entry name" value="DEXDc"/>
    <property type="match status" value="1"/>
</dbReference>
<keyword evidence="2 11" id="KW-0235">DNA replication</keyword>
<evidence type="ECO:0000256" key="2">
    <source>
        <dbReference type="ARBA" id="ARBA00022705"/>
    </source>
</evidence>
<evidence type="ECO:0000313" key="15">
    <source>
        <dbReference type="Proteomes" id="UP000765845"/>
    </source>
</evidence>
<dbReference type="EMBL" id="JAAWWK010000004">
    <property type="protein sequence ID" value="NKI18397.1"/>
    <property type="molecule type" value="Genomic_DNA"/>
</dbReference>
<evidence type="ECO:0000256" key="7">
    <source>
        <dbReference type="ARBA" id="ARBA00022833"/>
    </source>
</evidence>
<feature type="binding site" evidence="11">
    <location>
        <position position="431"/>
    </location>
    <ligand>
        <name>Zn(2+)</name>
        <dbReference type="ChEBI" id="CHEBI:29105"/>
        <label>1</label>
    </ligand>
</feature>
<keyword evidence="10 11" id="KW-0413">Isomerase</keyword>
<dbReference type="InterPro" id="IPR011545">
    <property type="entry name" value="DEAD/DEAH_box_helicase_dom"/>
</dbReference>
<comment type="similarity">
    <text evidence="11">Belongs to the helicase family. PriA subfamily.</text>
</comment>
<comment type="subunit">
    <text evidence="11">Component of the replication restart primosome.</text>
</comment>
<evidence type="ECO:0000259" key="13">
    <source>
        <dbReference type="PROSITE" id="PS51194"/>
    </source>
</evidence>
<dbReference type="Pfam" id="PF00270">
    <property type="entry name" value="DEAD"/>
    <property type="match status" value="1"/>
</dbReference>
<dbReference type="InterPro" id="IPR014001">
    <property type="entry name" value="Helicase_ATP-bd"/>
</dbReference>
<dbReference type="Proteomes" id="UP000765845">
    <property type="component" value="Unassembled WGS sequence"/>
</dbReference>
<proteinExistence type="inferred from homology"/>
<comment type="cofactor">
    <cofactor evidence="11">
        <name>Zn(2+)</name>
        <dbReference type="ChEBI" id="CHEBI:29105"/>
    </cofactor>
    <text evidence="11">Binds 2 zinc ions per subunit.</text>
</comment>
<dbReference type="CDD" id="cd18804">
    <property type="entry name" value="SF2_C_priA"/>
    <property type="match status" value="1"/>
</dbReference>
<evidence type="ECO:0000256" key="9">
    <source>
        <dbReference type="ARBA" id="ARBA00023125"/>
    </source>
</evidence>
<comment type="catalytic activity">
    <reaction evidence="11">
        <text>ATP + H2O = ADP + phosphate + H(+)</text>
        <dbReference type="Rhea" id="RHEA:13065"/>
        <dbReference type="ChEBI" id="CHEBI:15377"/>
        <dbReference type="ChEBI" id="CHEBI:15378"/>
        <dbReference type="ChEBI" id="CHEBI:30616"/>
        <dbReference type="ChEBI" id="CHEBI:43474"/>
        <dbReference type="ChEBI" id="CHEBI:456216"/>
        <dbReference type="EC" id="5.6.2.4"/>
    </reaction>
</comment>
<organism evidence="14 15">
    <name type="scientific">Spongiibacter thalassae</name>
    <dbReference type="NCBI Taxonomy" id="2721624"/>
    <lineage>
        <taxon>Bacteria</taxon>
        <taxon>Pseudomonadati</taxon>
        <taxon>Pseudomonadota</taxon>
        <taxon>Gammaproteobacteria</taxon>
        <taxon>Cellvibrionales</taxon>
        <taxon>Spongiibacteraceae</taxon>
        <taxon>Spongiibacter</taxon>
    </lineage>
</organism>
<feature type="binding site" evidence="11">
    <location>
        <position position="461"/>
    </location>
    <ligand>
        <name>Zn(2+)</name>
        <dbReference type="ChEBI" id="CHEBI:29105"/>
        <label>2</label>
    </ligand>
</feature>
<feature type="binding site" evidence="11">
    <location>
        <position position="443"/>
    </location>
    <ligand>
        <name>Zn(2+)</name>
        <dbReference type="ChEBI" id="CHEBI:29105"/>
        <label>2</label>
    </ligand>
</feature>
<keyword evidence="15" id="KW-1185">Reference proteome</keyword>
<dbReference type="PROSITE" id="PS51192">
    <property type="entry name" value="HELICASE_ATP_BIND_1"/>
    <property type="match status" value="1"/>
</dbReference>
<keyword evidence="4 11" id="KW-0547">Nucleotide-binding</keyword>
<dbReference type="InterPro" id="IPR041236">
    <property type="entry name" value="PriA_C"/>
</dbReference>
<dbReference type="InterPro" id="IPR001650">
    <property type="entry name" value="Helicase_C-like"/>
</dbReference>
<evidence type="ECO:0000256" key="11">
    <source>
        <dbReference type="HAMAP-Rule" id="MF_00983"/>
    </source>
</evidence>
<dbReference type="SMART" id="SM00490">
    <property type="entry name" value="HELICc"/>
    <property type="match status" value="1"/>
</dbReference>
<evidence type="ECO:0000256" key="8">
    <source>
        <dbReference type="ARBA" id="ARBA00022840"/>
    </source>
</evidence>
<protein>
    <recommendedName>
        <fullName evidence="11">Replication restart protein PriA</fullName>
    </recommendedName>
    <alternativeName>
        <fullName evidence="11">ATP-dependent DNA helicase PriA</fullName>
        <ecNumber evidence="11">5.6.2.4</ecNumber>
    </alternativeName>
    <alternativeName>
        <fullName evidence="11">DNA 3'-5' helicase PriA</fullName>
    </alternativeName>
</protein>
<dbReference type="Pfam" id="PF17764">
    <property type="entry name" value="PriA_3primeBD"/>
    <property type="match status" value="1"/>
</dbReference>
<feature type="binding site" evidence="11">
    <location>
        <position position="474"/>
    </location>
    <ligand>
        <name>Zn(2+)</name>
        <dbReference type="ChEBI" id="CHEBI:29105"/>
        <label>1</label>
    </ligand>
</feature>
<dbReference type="Pfam" id="PF18074">
    <property type="entry name" value="PriA_C"/>
    <property type="match status" value="1"/>
</dbReference>
<sequence>MPPLLVSVAIPCPLRRRFDYLWPDSLGRVIEAGLRVRVPFGRREVVGVVIAPAEGAAVDASRLKAVSEVLDERPSLSPPLLSLGLWAADYYHHPVGECLQQMLPVALRKAATPARAKAERWQLCAGVDVSTLPPQAKQQRALCEAFREHGVLSREALGELGFSRATLRELEKKALVEEAATTAAVGGGVQGPPLNDEQQQALVAITDALGQFRRFLLDGITGSGKTEVYLRGIEQCLQQGRQCLVLVPEIGLTPQTLRRFERRFPGRVTSLHSGLADSERLRNWQAARDGHCDIVLGTRSAVFADLPRLGLIIVDEEHDASYKQQDGWRYSARDIAVKRAADQGCPIVLGSATPSLDSLHNGDQGRYHLLRLRQRAGEASEAAIRLVDIRQQPLQDGLSAALLTAVDATLAAGNQVLLFLNRRGFAPVLQCHHCGWIAECAACDARMTVHYKRRQLRCHHCEAVRGMPRTCPDCDNAEWLYEGPGTERLEMNLQKRFRERVLRIDRDSTSAKGSMAALVAEVRQGEPCILVGTQMLAKGHHFPKVTLVGVLDMDAGLFSADYRATESSAQLLLQVAGRAGRAEQAGEVLLQTHCPQHPALQTLVHRGYRQFASTLLAERRLLGLPPFSYCAVIRADAVTLSEAEDFLATLRSALAEPANDWHMVGPLPAPMARRAGRFRASLILQADTRGRLHGQLQRACAVAEGQRAGQRLRWSIDVDPIDLF</sequence>
<keyword evidence="7 11" id="KW-0862">Zinc</keyword>
<gene>
    <name evidence="11" type="primary">priA</name>
    <name evidence="14" type="ORF">HCU74_13350</name>
</gene>
<dbReference type="CDD" id="cd17929">
    <property type="entry name" value="DEXHc_priA"/>
    <property type="match status" value="1"/>
</dbReference>
<dbReference type="NCBIfam" id="NF004067">
    <property type="entry name" value="PRK05580.1-4"/>
    <property type="match status" value="1"/>
</dbReference>
<dbReference type="InterPro" id="IPR042115">
    <property type="entry name" value="PriA_3primeBD_sf"/>
</dbReference>
<comment type="catalytic activity">
    <reaction evidence="11">
        <text>Couples ATP hydrolysis with the unwinding of duplex DNA by translocating in the 3'-5' direction.</text>
        <dbReference type="EC" id="5.6.2.4"/>
    </reaction>
</comment>
<comment type="caution">
    <text evidence="14">The sequence shown here is derived from an EMBL/GenBank/DDBJ whole genome shotgun (WGS) entry which is preliminary data.</text>
</comment>
<dbReference type="NCBIfam" id="TIGR00595">
    <property type="entry name" value="priA"/>
    <property type="match status" value="1"/>
</dbReference>
<dbReference type="PANTHER" id="PTHR30580">
    <property type="entry name" value="PRIMOSOMAL PROTEIN N"/>
    <property type="match status" value="1"/>
</dbReference>
<dbReference type="Pfam" id="PF18319">
    <property type="entry name" value="Zn_ribbon_PriA"/>
    <property type="match status" value="1"/>
</dbReference>
<dbReference type="PANTHER" id="PTHR30580:SF0">
    <property type="entry name" value="PRIMOSOMAL PROTEIN N"/>
    <property type="match status" value="1"/>
</dbReference>
<comment type="function">
    <text evidence="11">Initiates the restart of stalled replication forks, which reloads the replicative helicase on sites other than the origin of replication. Recognizes and binds to abandoned replication forks and remodels them to uncover a helicase loading site. Promotes assembly of the primosome at these replication forks.</text>
</comment>
<dbReference type="NCBIfam" id="NF004065">
    <property type="entry name" value="PRK05580.1-1"/>
    <property type="match status" value="1"/>
</dbReference>
<dbReference type="Pfam" id="PF00271">
    <property type="entry name" value="Helicase_C"/>
    <property type="match status" value="1"/>
</dbReference>
<keyword evidence="6 11" id="KW-0347">Helicase</keyword>
<evidence type="ECO:0000259" key="12">
    <source>
        <dbReference type="PROSITE" id="PS51192"/>
    </source>
</evidence>
<dbReference type="Gene3D" id="3.40.50.300">
    <property type="entry name" value="P-loop containing nucleotide triphosphate hydrolases"/>
    <property type="match status" value="2"/>
</dbReference>
<dbReference type="PROSITE" id="PS51194">
    <property type="entry name" value="HELICASE_CTER"/>
    <property type="match status" value="1"/>
</dbReference>
<dbReference type="RefSeq" id="WP_168450910.1">
    <property type="nucleotide sequence ID" value="NZ_JAAWWK010000004.1"/>
</dbReference>
<dbReference type="InterPro" id="IPR040498">
    <property type="entry name" value="PriA_CRR"/>
</dbReference>
<evidence type="ECO:0000256" key="3">
    <source>
        <dbReference type="ARBA" id="ARBA00022723"/>
    </source>
</evidence>
<feature type="binding site" evidence="11">
    <location>
        <position position="434"/>
    </location>
    <ligand>
        <name>Zn(2+)</name>
        <dbReference type="ChEBI" id="CHEBI:29105"/>
        <label>1</label>
    </ligand>
</feature>
<dbReference type="InterPro" id="IPR027417">
    <property type="entry name" value="P-loop_NTPase"/>
</dbReference>
<feature type="domain" description="Helicase C-terminal" evidence="13">
    <location>
        <begin position="466"/>
        <end position="622"/>
    </location>
</feature>
<dbReference type="InterPro" id="IPR041222">
    <property type="entry name" value="PriA_3primeBD"/>
</dbReference>
<evidence type="ECO:0000256" key="1">
    <source>
        <dbReference type="ARBA" id="ARBA00022515"/>
    </source>
</evidence>
<dbReference type="Gene3D" id="3.40.1440.60">
    <property type="entry name" value="PriA, 3(prime) DNA-binding domain"/>
    <property type="match status" value="1"/>
</dbReference>
<dbReference type="InterPro" id="IPR005259">
    <property type="entry name" value="PriA"/>
</dbReference>
<keyword evidence="3 11" id="KW-0479">Metal-binding</keyword>
<dbReference type="EC" id="5.6.2.4" evidence="11"/>
<keyword evidence="9 11" id="KW-0238">DNA-binding</keyword>
<dbReference type="HAMAP" id="MF_00983">
    <property type="entry name" value="PriA"/>
    <property type="match status" value="1"/>
</dbReference>
<evidence type="ECO:0000256" key="4">
    <source>
        <dbReference type="ARBA" id="ARBA00022741"/>
    </source>
</evidence>
<dbReference type="SUPFAM" id="SSF52540">
    <property type="entry name" value="P-loop containing nucleoside triphosphate hydrolases"/>
    <property type="match status" value="2"/>
</dbReference>
<evidence type="ECO:0000256" key="5">
    <source>
        <dbReference type="ARBA" id="ARBA00022801"/>
    </source>
</evidence>
<feature type="binding site" evidence="11">
    <location>
        <position position="458"/>
    </location>
    <ligand>
        <name>Zn(2+)</name>
        <dbReference type="ChEBI" id="CHEBI:29105"/>
        <label>2</label>
    </ligand>
</feature>
<keyword evidence="1 11" id="KW-0639">Primosome</keyword>